<keyword evidence="1" id="KW-0433">Leucine-rich repeat</keyword>
<keyword evidence="6" id="KW-1185">Reference proteome</keyword>
<dbReference type="InterPro" id="IPR032675">
    <property type="entry name" value="LRR_dom_sf"/>
</dbReference>
<organism evidence="5 6">
    <name type="scientific">Rubus argutus</name>
    <name type="common">Southern blackberry</name>
    <dbReference type="NCBI Taxonomy" id="59490"/>
    <lineage>
        <taxon>Eukaryota</taxon>
        <taxon>Viridiplantae</taxon>
        <taxon>Streptophyta</taxon>
        <taxon>Embryophyta</taxon>
        <taxon>Tracheophyta</taxon>
        <taxon>Spermatophyta</taxon>
        <taxon>Magnoliopsida</taxon>
        <taxon>eudicotyledons</taxon>
        <taxon>Gunneridae</taxon>
        <taxon>Pentapetalae</taxon>
        <taxon>rosids</taxon>
        <taxon>fabids</taxon>
        <taxon>Rosales</taxon>
        <taxon>Rosaceae</taxon>
        <taxon>Rosoideae</taxon>
        <taxon>Rosoideae incertae sedis</taxon>
        <taxon>Rubus</taxon>
    </lineage>
</organism>
<evidence type="ECO:0000313" key="5">
    <source>
        <dbReference type="EMBL" id="KAK9948471.1"/>
    </source>
</evidence>
<evidence type="ECO:0000256" key="3">
    <source>
        <dbReference type="SAM" id="SignalP"/>
    </source>
</evidence>
<evidence type="ECO:0000313" key="6">
    <source>
        <dbReference type="Proteomes" id="UP001457282"/>
    </source>
</evidence>
<dbReference type="Proteomes" id="UP001457282">
    <property type="component" value="Unassembled WGS sequence"/>
</dbReference>
<dbReference type="Gene3D" id="3.80.10.10">
    <property type="entry name" value="Ribonuclease Inhibitor"/>
    <property type="match status" value="1"/>
</dbReference>
<evidence type="ECO:0000256" key="2">
    <source>
        <dbReference type="ARBA" id="ARBA00022737"/>
    </source>
</evidence>
<dbReference type="EMBL" id="JBEDUW010000001">
    <property type="protein sequence ID" value="KAK9948471.1"/>
    <property type="molecule type" value="Genomic_DNA"/>
</dbReference>
<keyword evidence="2" id="KW-0677">Repeat</keyword>
<feature type="chain" id="PRO_5043979820" description="Leucine-rich repeat-containing N-terminal plant-type domain-containing protein" evidence="3">
    <location>
        <begin position="26"/>
        <end position="67"/>
    </location>
</feature>
<protein>
    <recommendedName>
        <fullName evidence="4">Leucine-rich repeat-containing N-terminal plant-type domain-containing protein</fullName>
    </recommendedName>
</protein>
<gene>
    <name evidence="5" type="ORF">M0R45_004044</name>
</gene>
<evidence type="ECO:0000256" key="1">
    <source>
        <dbReference type="ARBA" id="ARBA00022614"/>
    </source>
</evidence>
<dbReference type="InterPro" id="IPR013210">
    <property type="entry name" value="LRR_N_plant-typ"/>
</dbReference>
<sequence>MEISIHNKTFLLSLFFILSFLVSQACHSVDRAALLHFKHNIISDPSKLLHSWSLSSDCCSSLGRRRV</sequence>
<comment type="caution">
    <text evidence="5">The sequence shown here is derived from an EMBL/GenBank/DDBJ whole genome shotgun (WGS) entry which is preliminary data.</text>
</comment>
<dbReference type="Pfam" id="PF08263">
    <property type="entry name" value="LRRNT_2"/>
    <property type="match status" value="1"/>
</dbReference>
<accession>A0AAW1YIC1</accession>
<keyword evidence="3" id="KW-0732">Signal</keyword>
<name>A0AAW1YIC1_RUBAR</name>
<dbReference type="AlphaFoldDB" id="A0AAW1YIC1"/>
<proteinExistence type="predicted"/>
<evidence type="ECO:0000259" key="4">
    <source>
        <dbReference type="Pfam" id="PF08263"/>
    </source>
</evidence>
<reference evidence="5 6" key="1">
    <citation type="journal article" date="2023" name="G3 (Bethesda)">
        <title>A chromosome-length genome assembly and annotation of blackberry (Rubus argutus, cv. 'Hillquist').</title>
        <authorList>
            <person name="Bruna T."/>
            <person name="Aryal R."/>
            <person name="Dudchenko O."/>
            <person name="Sargent D.J."/>
            <person name="Mead D."/>
            <person name="Buti M."/>
            <person name="Cavallini A."/>
            <person name="Hytonen T."/>
            <person name="Andres J."/>
            <person name="Pham M."/>
            <person name="Weisz D."/>
            <person name="Mascagni F."/>
            <person name="Usai G."/>
            <person name="Natali L."/>
            <person name="Bassil N."/>
            <person name="Fernandez G.E."/>
            <person name="Lomsadze A."/>
            <person name="Armour M."/>
            <person name="Olukolu B."/>
            <person name="Poorten T."/>
            <person name="Britton C."/>
            <person name="Davik J."/>
            <person name="Ashrafi H."/>
            <person name="Aiden E.L."/>
            <person name="Borodovsky M."/>
            <person name="Worthington M."/>
        </authorList>
    </citation>
    <scope>NUCLEOTIDE SEQUENCE [LARGE SCALE GENOMIC DNA]</scope>
    <source>
        <strain evidence="5">PI 553951</strain>
    </source>
</reference>
<feature type="signal peptide" evidence="3">
    <location>
        <begin position="1"/>
        <end position="25"/>
    </location>
</feature>
<feature type="domain" description="Leucine-rich repeat-containing N-terminal plant-type" evidence="4">
    <location>
        <begin position="28"/>
        <end position="60"/>
    </location>
</feature>